<dbReference type="InterPro" id="IPR051380">
    <property type="entry name" value="pH-response_reg_palI/RIM9"/>
</dbReference>
<name>A0ABY8EK92_MALFU</name>
<dbReference type="InterPro" id="IPR009571">
    <property type="entry name" value="SUR7/Rim9-like_fungi"/>
</dbReference>
<evidence type="ECO:0008006" key="9">
    <source>
        <dbReference type="Google" id="ProtNLM"/>
    </source>
</evidence>
<feature type="compositionally biased region" description="Polar residues" evidence="5">
    <location>
        <begin position="478"/>
        <end position="487"/>
    </location>
</feature>
<feature type="transmembrane region" description="Helical" evidence="6">
    <location>
        <begin position="61"/>
        <end position="84"/>
    </location>
</feature>
<feature type="compositionally biased region" description="Basic and acidic residues" evidence="5">
    <location>
        <begin position="493"/>
        <end position="510"/>
    </location>
</feature>
<dbReference type="Proteomes" id="UP000818624">
    <property type="component" value="Chromosome 1"/>
</dbReference>
<evidence type="ECO:0000256" key="6">
    <source>
        <dbReference type="SAM" id="Phobius"/>
    </source>
</evidence>
<evidence type="ECO:0000256" key="1">
    <source>
        <dbReference type="ARBA" id="ARBA00004141"/>
    </source>
</evidence>
<evidence type="ECO:0000256" key="3">
    <source>
        <dbReference type="ARBA" id="ARBA00022989"/>
    </source>
</evidence>
<sequence>MPAAGLDKGARNPLCAQAPTLRLALAQHMGHAYVALTQRTNCMPARSVNASPHASMKSPTALGVFLAGAATVLLGFVTFCTPVFEKLWLLEATLPQGKAQFGVLGYKVRDVVTSMHLGYPRQFPTLDPYTLPSSIHTLSYVFVLFPIAFGLAGVTFFLAILGVFFPVVVGSMVAILSFFAAAVATTAFVIVIVAYFILKRHLDPALAFKFGTAFWLDVAAAIALFVASFFFGIGICCNVRRANKERVADDATMYNRLFTAPPSERPYATEERINMEPMDAAMPAEPPVTNYGHAKSASYDTGVASTPRIEPYYPPTADEYEEGPGASSVALVPASAEAPSLSYLSPVAARSVQTTTAPVLAAEPDTVVDMDAGRRSSALSSQFHSIENSEYEDARTAPTEHVADTRTTGLPLYLQNARQVETVTTETPGAVRTTTIASPVGAAPRVGAYDPEPALPSHLRSGAGRQQLNEEWFLPGASTKTPSTAAGTSLPGYEDKQPGVYPDEKRAPVS</sequence>
<evidence type="ECO:0000256" key="4">
    <source>
        <dbReference type="ARBA" id="ARBA00023136"/>
    </source>
</evidence>
<accession>A0ABY8EK92</accession>
<dbReference type="Pfam" id="PF06687">
    <property type="entry name" value="SUR7"/>
    <property type="match status" value="1"/>
</dbReference>
<feature type="region of interest" description="Disordered" evidence="5">
    <location>
        <begin position="442"/>
        <end position="510"/>
    </location>
</feature>
<feature type="transmembrane region" description="Helical" evidence="6">
    <location>
        <begin position="138"/>
        <end position="165"/>
    </location>
</feature>
<feature type="transmembrane region" description="Helical" evidence="6">
    <location>
        <begin position="218"/>
        <end position="237"/>
    </location>
</feature>
<evidence type="ECO:0000256" key="5">
    <source>
        <dbReference type="SAM" id="MobiDB-lite"/>
    </source>
</evidence>
<dbReference type="PANTHER" id="PTHR28013">
    <property type="entry name" value="PROTEIN DCV1-RELATED"/>
    <property type="match status" value="1"/>
</dbReference>
<keyword evidence="4 6" id="KW-0472">Membrane</keyword>
<evidence type="ECO:0000313" key="8">
    <source>
        <dbReference type="Proteomes" id="UP000818624"/>
    </source>
</evidence>
<comment type="subcellular location">
    <subcellularLocation>
        <location evidence="1">Membrane</location>
        <topology evidence="1">Multi-pass membrane protein</topology>
    </subcellularLocation>
</comment>
<evidence type="ECO:0000313" key="7">
    <source>
        <dbReference type="EMBL" id="WFD46019.1"/>
    </source>
</evidence>
<keyword evidence="2 6" id="KW-0812">Transmembrane</keyword>
<feature type="transmembrane region" description="Helical" evidence="6">
    <location>
        <begin position="172"/>
        <end position="198"/>
    </location>
</feature>
<keyword evidence="8" id="KW-1185">Reference proteome</keyword>
<evidence type="ECO:0000256" key="2">
    <source>
        <dbReference type="ARBA" id="ARBA00022692"/>
    </source>
</evidence>
<dbReference type="PANTHER" id="PTHR28013:SF3">
    <property type="entry name" value="PROTEIN DCV1-RELATED"/>
    <property type="match status" value="1"/>
</dbReference>
<gene>
    <name evidence="7" type="ORF">GLX27_000647</name>
</gene>
<keyword evidence="3 6" id="KW-1133">Transmembrane helix</keyword>
<proteinExistence type="predicted"/>
<dbReference type="EMBL" id="CP046234">
    <property type="protein sequence ID" value="WFD46019.1"/>
    <property type="molecule type" value="Genomic_DNA"/>
</dbReference>
<protein>
    <recommendedName>
        <fullName evidence="9">Pali-domain-containing protein</fullName>
    </recommendedName>
</protein>
<organism evidence="7 8">
    <name type="scientific">Malassezia furfur</name>
    <name type="common">Pityriasis versicolor infection agent</name>
    <name type="synonym">Pityrosporum furfur</name>
    <dbReference type="NCBI Taxonomy" id="55194"/>
    <lineage>
        <taxon>Eukaryota</taxon>
        <taxon>Fungi</taxon>
        <taxon>Dikarya</taxon>
        <taxon>Basidiomycota</taxon>
        <taxon>Ustilaginomycotina</taxon>
        <taxon>Malasseziomycetes</taxon>
        <taxon>Malasseziales</taxon>
        <taxon>Malasseziaceae</taxon>
        <taxon>Malassezia</taxon>
    </lineage>
</organism>
<reference evidence="7 8" key="1">
    <citation type="journal article" date="2020" name="Elife">
        <title>Loss of centromere function drives karyotype evolution in closely related Malassezia species.</title>
        <authorList>
            <person name="Sankaranarayanan S.R."/>
            <person name="Ianiri G."/>
            <person name="Coelho M.A."/>
            <person name="Reza M.H."/>
            <person name="Thimmappa B.C."/>
            <person name="Ganguly P."/>
            <person name="Vadnala R.N."/>
            <person name="Sun S."/>
            <person name="Siddharthan R."/>
            <person name="Tellgren-Roth C."/>
            <person name="Dawson T.L."/>
            <person name="Heitman J."/>
            <person name="Sanyal K."/>
        </authorList>
    </citation>
    <scope>NUCLEOTIDE SEQUENCE [LARGE SCALE GENOMIC DNA]</scope>
    <source>
        <strain evidence="7">CBS14141</strain>
    </source>
</reference>